<dbReference type="InterPro" id="IPR001190">
    <property type="entry name" value="SRCR"/>
</dbReference>
<gene>
    <name evidence="4" type="ORF">MAR_003102</name>
</gene>
<dbReference type="Proteomes" id="UP001164746">
    <property type="component" value="Chromosome 16"/>
</dbReference>
<name>A0ABY7G7L4_MYAAR</name>
<dbReference type="EMBL" id="CP111027">
    <property type="protein sequence ID" value="WAR29534.1"/>
    <property type="molecule type" value="Genomic_DNA"/>
</dbReference>
<organism evidence="4 5">
    <name type="scientific">Mya arenaria</name>
    <name type="common">Soft-shell clam</name>
    <dbReference type="NCBI Taxonomy" id="6604"/>
    <lineage>
        <taxon>Eukaryota</taxon>
        <taxon>Metazoa</taxon>
        <taxon>Spiralia</taxon>
        <taxon>Lophotrochozoa</taxon>
        <taxon>Mollusca</taxon>
        <taxon>Bivalvia</taxon>
        <taxon>Autobranchia</taxon>
        <taxon>Heteroconchia</taxon>
        <taxon>Euheterodonta</taxon>
        <taxon>Imparidentia</taxon>
        <taxon>Neoheterodontei</taxon>
        <taxon>Myida</taxon>
        <taxon>Myoidea</taxon>
        <taxon>Myidae</taxon>
        <taxon>Mya</taxon>
    </lineage>
</organism>
<evidence type="ECO:0000313" key="4">
    <source>
        <dbReference type="EMBL" id="WAR29534.1"/>
    </source>
</evidence>
<dbReference type="InterPro" id="IPR036772">
    <property type="entry name" value="SRCR-like_dom_sf"/>
</dbReference>
<dbReference type="PROSITE" id="PS50287">
    <property type="entry name" value="SRCR_2"/>
    <property type="match status" value="1"/>
</dbReference>
<dbReference type="PANTHER" id="PTHR48071">
    <property type="entry name" value="SRCR DOMAIN-CONTAINING PROTEIN"/>
    <property type="match status" value="1"/>
</dbReference>
<reference evidence="4" key="1">
    <citation type="submission" date="2022-11" db="EMBL/GenBank/DDBJ databases">
        <title>Centuries of genome instability and evolution in soft-shell clam transmissible cancer (bioRxiv).</title>
        <authorList>
            <person name="Hart S.F.M."/>
            <person name="Yonemitsu M.A."/>
            <person name="Giersch R.M."/>
            <person name="Beal B.F."/>
            <person name="Arriagada G."/>
            <person name="Davis B.W."/>
            <person name="Ostrander E.A."/>
            <person name="Goff S.P."/>
            <person name="Metzger M.J."/>
        </authorList>
    </citation>
    <scope>NUCLEOTIDE SEQUENCE</scope>
    <source>
        <strain evidence="4">MELC-2E11</strain>
        <tissue evidence="4">Siphon/mantle</tissue>
    </source>
</reference>
<feature type="domain" description="SRCR" evidence="3">
    <location>
        <begin position="322"/>
        <end position="449"/>
    </location>
</feature>
<proteinExistence type="predicted"/>
<sequence length="449" mass="50810">MERFMCTFSTWNGLCVPTQHGTVDIAPTPKQDDTTIPVRDADMLLMKTKLAETDKKIEQIFDRLDNTQGVPRLVEKHDESYVNMELQMRFTELTNKFETKLGGLAQTLSNQTKAIADLEHKFENSKINSNNKMFEMTLNRIKHAFMHEKVILAKESRSLHETSETLRTVSKNIMTDVITAIEALNRTQATSVNNMKLEFQTVAVSVKEDFRETVNNISQDVVKIINDTGNYLIGNVLELKTYQTKFNNLTIAQIQEIQLLHSRLDDIYLITNSDSIKLNMVYEVTTMNYGFIGNNLYYSYTELSGTVSPSVEYYFYVPGARARLANVTRYDTNGVQGRLEVDVNGEWGTVCNTNFDTKTSPNGEAEEENVSCRTLGAGFTKGLALPEFPFGQSAGKMIMDKDCDGHERTGAIQPFVGMKGKYTCAVLNKVSEWKLDVCYWSEDCDLDSD</sequence>
<evidence type="ECO:0000259" key="3">
    <source>
        <dbReference type="PROSITE" id="PS50287"/>
    </source>
</evidence>
<evidence type="ECO:0000256" key="2">
    <source>
        <dbReference type="PROSITE-ProRule" id="PRU00196"/>
    </source>
</evidence>
<dbReference type="SUPFAM" id="SSF56487">
    <property type="entry name" value="SRCR-like"/>
    <property type="match status" value="1"/>
</dbReference>
<comment type="caution">
    <text evidence="2">Lacks conserved residue(s) required for the propagation of feature annotation.</text>
</comment>
<protein>
    <submittedName>
        <fullName evidence="4">DMBT1-like protein</fullName>
    </submittedName>
</protein>
<dbReference type="Pfam" id="PF00530">
    <property type="entry name" value="SRCR"/>
    <property type="match status" value="1"/>
</dbReference>
<dbReference type="Gene3D" id="3.10.250.10">
    <property type="entry name" value="SRCR-like domain"/>
    <property type="match status" value="1"/>
</dbReference>
<accession>A0ABY7G7L4</accession>
<keyword evidence="5" id="KW-1185">Reference proteome</keyword>
<dbReference type="PANTHER" id="PTHR48071:SF18">
    <property type="entry name" value="DELETED IN MALIGNANT BRAIN TUMORS 1 PROTEIN-RELATED"/>
    <property type="match status" value="1"/>
</dbReference>
<keyword evidence="1" id="KW-1015">Disulfide bond</keyword>
<evidence type="ECO:0000256" key="1">
    <source>
        <dbReference type="ARBA" id="ARBA00023157"/>
    </source>
</evidence>
<evidence type="ECO:0000313" key="5">
    <source>
        <dbReference type="Proteomes" id="UP001164746"/>
    </source>
</evidence>
<dbReference type="SMART" id="SM00202">
    <property type="entry name" value="SR"/>
    <property type="match status" value="1"/>
</dbReference>